<dbReference type="VEuPathDB" id="FungiDB:PHYBLDRAFT_68542"/>
<dbReference type="InParanoid" id="A0A163ECK3"/>
<evidence type="ECO:0000313" key="2">
    <source>
        <dbReference type="EMBL" id="OAD77960.1"/>
    </source>
</evidence>
<name>A0A163ECK3_PHYB8</name>
<reference evidence="3" key="1">
    <citation type="submission" date="2015-06" db="EMBL/GenBank/DDBJ databases">
        <title>Expansion of signal transduction pathways in fungi by whole-genome duplication.</title>
        <authorList>
            <consortium name="DOE Joint Genome Institute"/>
            <person name="Corrochano L.M."/>
            <person name="Kuo A."/>
            <person name="Marcet-Houben M."/>
            <person name="Polaino S."/>
            <person name="Salamov A."/>
            <person name="Villalobos J.M."/>
            <person name="Alvarez M.I."/>
            <person name="Avalos J."/>
            <person name="Benito E.P."/>
            <person name="Benoit I."/>
            <person name="Burger G."/>
            <person name="Camino L.P."/>
            <person name="Canovas D."/>
            <person name="Cerda-Olmedo E."/>
            <person name="Cheng J.-F."/>
            <person name="Dominguez A."/>
            <person name="Elias M."/>
            <person name="Eslava A.P."/>
            <person name="Glaser F."/>
            <person name="Grimwood J."/>
            <person name="Gutierrez G."/>
            <person name="Heitman J."/>
            <person name="Henrissat B."/>
            <person name="Iturriaga E.A."/>
            <person name="Lang B.F."/>
            <person name="Lavin J.L."/>
            <person name="Lee S."/>
            <person name="Li W."/>
            <person name="Lindquist E."/>
            <person name="Lopez-Garcia S."/>
            <person name="Luque E.M."/>
            <person name="Marcos A.T."/>
            <person name="Martin J."/>
            <person name="McCluskey K."/>
            <person name="Medina H.R."/>
            <person name="Miralles-Duran A."/>
            <person name="Miyazaki A."/>
            <person name="Munoz-Torres E."/>
            <person name="Oguiza J.A."/>
            <person name="Ohm R."/>
            <person name="Olmedo M."/>
            <person name="Orejas M."/>
            <person name="Ortiz-Castellanos L."/>
            <person name="Pisabarro A.G."/>
            <person name="Rodriguez-Romero J."/>
            <person name="Ruiz-Herrera J."/>
            <person name="Ruiz-Vazquez R."/>
            <person name="Sanz C."/>
            <person name="Schackwitz W."/>
            <person name="Schmutz J."/>
            <person name="Shahriari M."/>
            <person name="Shelest E."/>
            <person name="Silva-Franco F."/>
            <person name="Soanes D."/>
            <person name="Syed K."/>
            <person name="Tagua V.G."/>
            <person name="Talbot N.J."/>
            <person name="Thon M."/>
            <person name="De vries R.P."/>
            <person name="Wiebenga A."/>
            <person name="Yadav J.S."/>
            <person name="Braun E.L."/>
            <person name="Baker S."/>
            <person name="Garre V."/>
            <person name="Horwitz B."/>
            <person name="Torres-Martinez S."/>
            <person name="Idnurm A."/>
            <person name="Herrera-Estrella A."/>
            <person name="Gabaldon T."/>
            <person name="Grigoriev I.V."/>
        </authorList>
    </citation>
    <scope>NUCLEOTIDE SEQUENCE [LARGE SCALE GENOMIC DNA]</scope>
    <source>
        <strain evidence="3">NRRL 1555(-)</strain>
    </source>
</reference>
<accession>A0A163ECK3</accession>
<gene>
    <name evidence="2" type="ORF">PHYBLDRAFT_68542</name>
</gene>
<dbReference type="GeneID" id="29002876"/>
<organism evidence="2 3">
    <name type="scientific">Phycomyces blakesleeanus (strain ATCC 8743b / DSM 1359 / FGSC 10004 / NBRC 33097 / NRRL 1555)</name>
    <dbReference type="NCBI Taxonomy" id="763407"/>
    <lineage>
        <taxon>Eukaryota</taxon>
        <taxon>Fungi</taxon>
        <taxon>Fungi incertae sedis</taxon>
        <taxon>Mucoromycota</taxon>
        <taxon>Mucoromycotina</taxon>
        <taxon>Mucoromycetes</taxon>
        <taxon>Mucorales</taxon>
        <taxon>Phycomycetaceae</taxon>
        <taxon>Phycomyces</taxon>
    </lineage>
</organism>
<evidence type="ECO:0000256" key="1">
    <source>
        <dbReference type="SAM" id="MobiDB-lite"/>
    </source>
</evidence>
<feature type="region of interest" description="Disordered" evidence="1">
    <location>
        <begin position="93"/>
        <end position="115"/>
    </location>
</feature>
<dbReference type="AlphaFoldDB" id="A0A163ECK3"/>
<keyword evidence="3" id="KW-1185">Reference proteome</keyword>
<proteinExistence type="predicted"/>
<dbReference type="RefSeq" id="XP_018296000.1">
    <property type="nucleotide sequence ID" value="XM_018441970.1"/>
</dbReference>
<evidence type="ECO:0000313" key="3">
    <source>
        <dbReference type="Proteomes" id="UP000077315"/>
    </source>
</evidence>
<feature type="compositionally biased region" description="Acidic residues" evidence="1">
    <location>
        <begin position="95"/>
        <end position="107"/>
    </location>
</feature>
<dbReference type="Proteomes" id="UP000077315">
    <property type="component" value="Unassembled WGS sequence"/>
</dbReference>
<dbReference type="OrthoDB" id="10619663at2759"/>
<protein>
    <submittedName>
        <fullName evidence="2">Uncharacterized protein</fullName>
    </submittedName>
</protein>
<dbReference type="EMBL" id="KV440974">
    <property type="protein sequence ID" value="OAD77960.1"/>
    <property type="molecule type" value="Genomic_DNA"/>
</dbReference>
<sequence length="143" mass="16476">MSHSTKSHKLLYNHLKKKNTEIPISTVIYINIAMIEEIPCLIDEFGVVVEPAMLIEYEDDEDEGEGEEEDDEITLENYLWSYTEKLLFDELPQIPEEDPADCEEPDTSPETSSTKLYTSNFCHPYDSSVDLIVYPFSDVTMQL</sequence>